<organism evidence="6 7">
    <name type="scientific">Stylosanthes scabra</name>
    <dbReference type="NCBI Taxonomy" id="79078"/>
    <lineage>
        <taxon>Eukaryota</taxon>
        <taxon>Viridiplantae</taxon>
        <taxon>Streptophyta</taxon>
        <taxon>Embryophyta</taxon>
        <taxon>Tracheophyta</taxon>
        <taxon>Spermatophyta</taxon>
        <taxon>Magnoliopsida</taxon>
        <taxon>eudicotyledons</taxon>
        <taxon>Gunneridae</taxon>
        <taxon>Pentapetalae</taxon>
        <taxon>rosids</taxon>
        <taxon>fabids</taxon>
        <taxon>Fabales</taxon>
        <taxon>Fabaceae</taxon>
        <taxon>Papilionoideae</taxon>
        <taxon>50 kb inversion clade</taxon>
        <taxon>dalbergioids sensu lato</taxon>
        <taxon>Dalbergieae</taxon>
        <taxon>Pterocarpus clade</taxon>
        <taxon>Stylosanthes</taxon>
    </lineage>
</organism>
<keyword evidence="2" id="KW-0808">Transferase</keyword>
<accession>A0ABU6XFL4</accession>
<dbReference type="SUPFAM" id="SSF53335">
    <property type="entry name" value="S-adenosyl-L-methionine-dependent methyltransferases"/>
    <property type="match status" value="1"/>
</dbReference>
<dbReference type="InterPro" id="IPR016461">
    <property type="entry name" value="COMT-like"/>
</dbReference>
<dbReference type="Pfam" id="PF08100">
    <property type="entry name" value="Dimerisation"/>
    <property type="match status" value="1"/>
</dbReference>
<dbReference type="PROSITE" id="PS51683">
    <property type="entry name" value="SAM_OMT_II"/>
    <property type="match status" value="1"/>
</dbReference>
<reference evidence="6 7" key="1">
    <citation type="journal article" date="2023" name="Plants (Basel)">
        <title>Bridging the Gap: Combining Genomics and Transcriptomics Approaches to Understand Stylosanthes scabra, an Orphan Legume from the Brazilian Caatinga.</title>
        <authorList>
            <person name="Ferreira-Neto J.R.C."/>
            <person name="da Silva M.D."/>
            <person name="Binneck E."/>
            <person name="de Melo N.F."/>
            <person name="da Silva R.H."/>
            <person name="de Melo A.L.T.M."/>
            <person name="Pandolfi V."/>
            <person name="Bustamante F.O."/>
            <person name="Brasileiro-Vidal A.C."/>
            <person name="Benko-Iseppon A.M."/>
        </authorList>
    </citation>
    <scope>NUCLEOTIDE SEQUENCE [LARGE SCALE GENOMIC DNA]</scope>
    <source>
        <tissue evidence="6">Leaves</tissue>
    </source>
</reference>
<gene>
    <name evidence="6" type="ORF">PIB30_051292</name>
</gene>
<dbReference type="InterPro" id="IPR001077">
    <property type="entry name" value="COMT_C"/>
</dbReference>
<dbReference type="InterPro" id="IPR012967">
    <property type="entry name" value="COMT_dimerisation"/>
</dbReference>
<evidence type="ECO:0000259" key="5">
    <source>
        <dbReference type="Pfam" id="PF08100"/>
    </source>
</evidence>
<evidence type="ECO:0000256" key="1">
    <source>
        <dbReference type="ARBA" id="ARBA00022603"/>
    </source>
</evidence>
<keyword evidence="3" id="KW-0949">S-adenosyl-L-methionine</keyword>
<name>A0ABU6XFL4_9FABA</name>
<evidence type="ECO:0000313" key="7">
    <source>
        <dbReference type="Proteomes" id="UP001341840"/>
    </source>
</evidence>
<protein>
    <submittedName>
        <fullName evidence="6">Uncharacterized protein</fullName>
    </submittedName>
</protein>
<sequence length="334" mass="37900">MSLKCAVELGIPDAIHSYGKPMPLSQLITSLKIPQSKSSFVHRLMRILVHSNFFTTTKVTNSDHELEVGYVLTDSSMLLLKDNPLNLIRYLFIQLDPFVMKPWHQMSTWFKNNDDTTSLFETEYGITVWDYARQEPKFNEFFNDAMGSDARLVSKLLLDDKCKGVFEGLQSLVDVGGGTGTVAKAIAKSFPQLECTVLDLPHVVAGLEGTDNLRYIGGDMFQAIPPSNAILLKWILHNWNDEECLKILRNCKEALRMSKGEGSKVIVIDMVMGDEKRDHESVETQLFFDMMVMVYLTGKQRNKEEWAKLIFSAGFSNYKIIPILGLRSLIEIYP</sequence>
<dbReference type="SUPFAM" id="SSF46785">
    <property type="entry name" value="Winged helix' DNA-binding domain"/>
    <property type="match status" value="1"/>
</dbReference>
<dbReference type="PIRSF" id="PIRSF005739">
    <property type="entry name" value="O-mtase"/>
    <property type="match status" value="1"/>
</dbReference>
<feature type="domain" description="O-methyltransferase C-terminal" evidence="4">
    <location>
        <begin position="103"/>
        <end position="316"/>
    </location>
</feature>
<evidence type="ECO:0000259" key="4">
    <source>
        <dbReference type="Pfam" id="PF00891"/>
    </source>
</evidence>
<keyword evidence="7" id="KW-1185">Reference proteome</keyword>
<dbReference type="EMBL" id="JASCZI010211810">
    <property type="protein sequence ID" value="MED6196864.1"/>
    <property type="molecule type" value="Genomic_DNA"/>
</dbReference>
<dbReference type="InterPro" id="IPR036388">
    <property type="entry name" value="WH-like_DNA-bd_sf"/>
</dbReference>
<evidence type="ECO:0000256" key="2">
    <source>
        <dbReference type="ARBA" id="ARBA00022679"/>
    </source>
</evidence>
<dbReference type="InterPro" id="IPR029063">
    <property type="entry name" value="SAM-dependent_MTases_sf"/>
</dbReference>
<dbReference type="Gene3D" id="1.10.10.10">
    <property type="entry name" value="Winged helix-like DNA-binding domain superfamily/Winged helix DNA-binding domain"/>
    <property type="match status" value="1"/>
</dbReference>
<dbReference type="PANTHER" id="PTHR11746">
    <property type="entry name" value="O-METHYLTRANSFERASE"/>
    <property type="match status" value="1"/>
</dbReference>
<comment type="caution">
    <text evidence="6">The sequence shown here is derived from an EMBL/GenBank/DDBJ whole genome shotgun (WGS) entry which is preliminary data.</text>
</comment>
<evidence type="ECO:0000256" key="3">
    <source>
        <dbReference type="ARBA" id="ARBA00022691"/>
    </source>
</evidence>
<feature type="domain" description="O-methyltransferase dimerisation" evidence="5">
    <location>
        <begin position="1"/>
        <end position="82"/>
    </location>
</feature>
<evidence type="ECO:0000313" key="6">
    <source>
        <dbReference type="EMBL" id="MED6196864.1"/>
    </source>
</evidence>
<keyword evidence="1" id="KW-0489">Methyltransferase</keyword>
<proteinExistence type="predicted"/>
<dbReference type="InterPro" id="IPR036390">
    <property type="entry name" value="WH_DNA-bd_sf"/>
</dbReference>
<dbReference type="Gene3D" id="3.40.50.150">
    <property type="entry name" value="Vaccinia Virus protein VP39"/>
    <property type="match status" value="1"/>
</dbReference>
<dbReference type="Pfam" id="PF00891">
    <property type="entry name" value="Methyltransf_2"/>
    <property type="match status" value="1"/>
</dbReference>
<dbReference type="Proteomes" id="UP001341840">
    <property type="component" value="Unassembled WGS sequence"/>
</dbReference>